<comment type="pathway">
    <text evidence="2">Amino-acid biosynthesis; L-serine biosynthesis; L-serine from 3-phospho-D-glycerate: step 3/3.</text>
</comment>
<dbReference type="Pfam" id="PF12710">
    <property type="entry name" value="HAD"/>
    <property type="match status" value="1"/>
</dbReference>
<dbReference type="GO" id="GO:0000287">
    <property type="term" value="F:magnesium ion binding"/>
    <property type="evidence" value="ECO:0007669"/>
    <property type="project" value="TreeGrafter"/>
</dbReference>
<comment type="cofactor">
    <cofactor evidence="1">
        <name>Mg(2+)</name>
        <dbReference type="ChEBI" id="CHEBI:18420"/>
    </cofactor>
</comment>
<comment type="catalytic activity">
    <reaction evidence="10">
        <text>O-phospho-D-serine + H2O = D-serine + phosphate</text>
        <dbReference type="Rhea" id="RHEA:24873"/>
        <dbReference type="ChEBI" id="CHEBI:15377"/>
        <dbReference type="ChEBI" id="CHEBI:35247"/>
        <dbReference type="ChEBI" id="CHEBI:43474"/>
        <dbReference type="ChEBI" id="CHEBI:58680"/>
        <dbReference type="EC" id="3.1.3.3"/>
    </reaction>
</comment>
<dbReference type="Gene3D" id="3.40.50.1000">
    <property type="entry name" value="HAD superfamily/HAD-like"/>
    <property type="match status" value="1"/>
</dbReference>
<dbReference type="InterPro" id="IPR006385">
    <property type="entry name" value="HAD_hydro_SerB1"/>
</dbReference>
<keyword evidence="7" id="KW-0460">Magnesium</keyword>
<dbReference type="SUPFAM" id="SSF56784">
    <property type="entry name" value="HAD-like"/>
    <property type="match status" value="1"/>
</dbReference>
<name>A0AAJ1ICZ6_9SPIO</name>
<reference evidence="11 12" key="1">
    <citation type="submission" date="2022-12" db="EMBL/GenBank/DDBJ databases">
        <title>Metagenome assembled genome from gulf of manar.</title>
        <authorList>
            <person name="Kohli P."/>
            <person name="Pk S."/>
            <person name="Venkata Ramana C."/>
            <person name="Sasikala C."/>
        </authorList>
    </citation>
    <scope>NUCLEOTIDE SEQUENCE [LARGE SCALE GENOMIC DNA]</scope>
    <source>
        <strain evidence="11">JB008</strain>
    </source>
</reference>
<protein>
    <recommendedName>
        <fullName evidence="3">phosphoserine phosphatase</fullName>
        <ecNumber evidence="3">3.1.3.3</ecNumber>
    </recommendedName>
</protein>
<comment type="caution">
    <text evidence="11">The sequence shown here is derived from an EMBL/GenBank/DDBJ whole genome shotgun (WGS) entry which is preliminary data.</text>
</comment>
<dbReference type="GO" id="GO:0005737">
    <property type="term" value="C:cytoplasm"/>
    <property type="evidence" value="ECO:0007669"/>
    <property type="project" value="TreeGrafter"/>
</dbReference>
<evidence type="ECO:0000256" key="4">
    <source>
        <dbReference type="ARBA" id="ARBA00022605"/>
    </source>
</evidence>
<evidence type="ECO:0000256" key="10">
    <source>
        <dbReference type="ARBA" id="ARBA00048523"/>
    </source>
</evidence>
<proteinExistence type="predicted"/>
<evidence type="ECO:0000256" key="6">
    <source>
        <dbReference type="ARBA" id="ARBA00022801"/>
    </source>
</evidence>
<dbReference type="EC" id="3.1.3.3" evidence="3"/>
<keyword evidence="8" id="KW-0718">Serine biosynthesis</keyword>
<dbReference type="CDD" id="cd02612">
    <property type="entry name" value="HAD_PGPPase"/>
    <property type="match status" value="1"/>
</dbReference>
<keyword evidence="6 11" id="KW-0378">Hydrolase</keyword>
<organism evidence="11 12">
    <name type="scientific">Candidatus Thalassospirochaeta sargassi</name>
    <dbReference type="NCBI Taxonomy" id="3119039"/>
    <lineage>
        <taxon>Bacteria</taxon>
        <taxon>Pseudomonadati</taxon>
        <taxon>Spirochaetota</taxon>
        <taxon>Spirochaetia</taxon>
        <taxon>Spirochaetales</taxon>
        <taxon>Spirochaetaceae</taxon>
        <taxon>Candidatus Thalassospirochaeta</taxon>
    </lineage>
</organism>
<sequence length="247" mass="28727">MKQNNTAAFFDIDGTLYRDSLMIEHFKKLLKYDILDEALWHINVKHTYENWKKRRGNYDDYLLELAKIYTKALAGLEKTKMDFVTDQVIKLKGDKVYMYTRDKIEQHKQNGHLVFFVSGSPDYLVSRMAELYGITDSIGTKYHLDENGRYTGEVSAMWDSESKKQAIRCLCGEYGIDLNRSYSYGDTNGDISMFRMTGNAVAINPTRELIYQLKNDPELSTKVKIRVERKDVVYKLDSAVEISYPEI</sequence>
<dbReference type="GO" id="GO:0006564">
    <property type="term" value="P:L-serine biosynthetic process"/>
    <property type="evidence" value="ECO:0007669"/>
    <property type="project" value="UniProtKB-KW"/>
</dbReference>
<keyword evidence="5" id="KW-0479">Metal-binding</keyword>
<comment type="catalytic activity">
    <reaction evidence="9">
        <text>O-phospho-L-serine + H2O = L-serine + phosphate</text>
        <dbReference type="Rhea" id="RHEA:21208"/>
        <dbReference type="ChEBI" id="CHEBI:15377"/>
        <dbReference type="ChEBI" id="CHEBI:33384"/>
        <dbReference type="ChEBI" id="CHEBI:43474"/>
        <dbReference type="ChEBI" id="CHEBI:57524"/>
        <dbReference type="EC" id="3.1.3.3"/>
    </reaction>
</comment>
<dbReference type="NCBIfam" id="TIGR01490">
    <property type="entry name" value="HAD-SF-IB-hyp1"/>
    <property type="match status" value="1"/>
</dbReference>
<dbReference type="InterPro" id="IPR036412">
    <property type="entry name" value="HAD-like_sf"/>
</dbReference>
<evidence type="ECO:0000256" key="8">
    <source>
        <dbReference type="ARBA" id="ARBA00023299"/>
    </source>
</evidence>
<dbReference type="InterPro" id="IPR023214">
    <property type="entry name" value="HAD_sf"/>
</dbReference>
<evidence type="ECO:0000256" key="9">
    <source>
        <dbReference type="ARBA" id="ARBA00048138"/>
    </source>
</evidence>
<evidence type="ECO:0000256" key="7">
    <source>
        <dbReference type="ARBA" id="ARBA00022842"/>
    </source>
</evidence>
<evidence type="ECO:0000256" key="1">
    <source>
        <dbReference type="ARBA" id="ARBA00001946"/>
    </source>
</evidence>
<dbReference type="GO" id="GO:0036424">
    <property type="term" value="F:L-phosphoserine phosphatase activity"/>
    <property type="evidence" value="ECO:0007669"/>
    <property type="project" value="TreeGrafter"/>
</dbReference>
<evidence type="ECO:0000256" key="2">
    <source>
        <dbReference type="ARBA" id="ARBA00005135"/>
    </source>
</evidence>
<dbReference type="NCBIfam" id="TIGR01488">
    <property type="entry name" value="HAD-SF-IB"/>
    <property type="match status" value="1"/>
</dbReference>
<dbReference type="PANTHER" id="PTHR43344:SF2">
    <property type="entry name" value="PHOSPHOSERINE PHOSPHATASE"/>
    <property type="match status" value="1"/>
</dbReference>
<dbReference type="InterPro" id="IPR050582">
    <property type="entry name" value="HAD-like_SerB"/>
</dbReference>
<accession>A0AAJ1ICZ6</accession>
<dbReference type="PANTHER" id="PTHR43344">
    <property type="entry name" value="PHOSPHOSERINE PHOSPHATASE"/>
    <property type="match status" value="1"/>
</dbReference>
<keyword evidence="4" id="KW-0028">Amino-acid biosynthesis</keyword>
<dbReference type="Gene3D" id="1.20.1440.100">
    <property type="entry name" value="SG protein - dephosphorylation function"/>
    <property type="match status" value="1"/>
</dbReference>
<evidence type="ECO:0000256" key="5">
    <source>
        <dbReference type="ARBA" id="ARBA00022723"/>
    </source>
</evidence>
<dbReference type="Proteomes" id="UP001221217">
    <property type="component" value="Unassembled WGS sequence"/>
</dbReference>
<dbReference type="AlphaFoldDB" id="A0AAJ1ICZ6"/>
<gene>
    <name evidence="11" type="ORF">PQJ61_03995</name>
</gene>
<evidence type="ECO:0000256" key="3">
    <source>
        <dbReference type="ARBA" id="ARBA00012640"/>
    </source>
</evidence>
<dbReference type="EMBL" id="JAQQAL010000010">
    <property type="protein sequence ID" value="MDC7225909.1"/>
    <property type="molecule type" value="Genomic_DNA"/>
</dbReference>
<evidence type="ECO:0000313" key="12">
    <source>
        <dbReference type="Proteomes" id="UP001221217"/>
    </source>
</evidence>
<evidence type="ECO:0000313" key="11">
    <source>
        <dbReference type="EMBL" id="MDC7225909.1"/>
    </source>
</evidence>